<accession>A0A9N8E7J4</accession>
<feature type="region of interest" description="Disordered" evidence="1">
    <location>
        <begin position="1"/>
        <end position="38"/>
    </location>
</feature>
<organism evidence="2 3">
    <name type="scientific">Seminavis robusta</name>
    <dbReference type="NCBI Taxonomy" id="568900"/>
    <lineage>
        <taxon>Eukaryota</taxon>
        <taxon>Sar</taxon>
        <taxon>Stramenopiles</taxon>
        <taxon>Ochrophyta</taxon>
        <taxon>Bacillariophyta</taxon>
        <taxon>Bacillariophyceae</taxon>
        <taxon>Bacillariophycidae</taxon>
        <taxon>Naviculales</taxon>
        <taxon>Naviculaceae</taxon>
        <taxon>Seminavis</taxon>
    </lineage>
</organism>
<sequence>MTARNRSSLPQSTLAASVDQSTAGSSRRGSSKEHGGRLLSRMQLVSAATVQPGEEFLESYMEMNEMNIFRSHENLRGLDQRSMASYEKLKKEIQDSPEKVGSLDPRVSIFWQWTLILKSWDRELFYGYGKGDQPS</sequence>
<evidence type="ECO:0000256" key="1">
    <source>
        <dbReference type="SAM" id="MobiDB-lite"/>
    </source>
</evidence>
<dbReference type="AlphaFoldDB" id="A0A9N8E7J4"/>
<evidence type="ECO:0000313" key="3">
    <source>
        <dbReference type="Proteomes" id="UP001153069"/>
    </source>
</evidence>
<keyword evidence="3" id="KW-1185">Reference proteome</keyword>
<dbReference type="Proteomes" id="UP001153069">
    <property type="component" value="Unassembled WGS sequence"/>
</dbReference>
<gene>
    <name evidence="2" type="ORF">SEMRO_705_G190400.1</name>
</gene>
<comment type="caution">
    <text evidence="2">The sequence shown here is derived from an EMBL/GenBank/DDBJ whole genome shotgun (WGS) entry which is preliminary data.</text>
</comment>
<proteinExistence type="predicted"/>
<name>A0A9N8E7J4_9STRA</name>
<reference evidence="2" key="1">
    <citation type="submission" date="2020-06" db="EMBL/GenBank/DDBJ databases">
        <authorList>
            <consortium name="Plant Systems Biology data submission"/>
        </authorList>
    </citation>
    <scope>NUCLEOTIDE SEQUENCE</scope>
    <source>
        <strain evidence="2">D6</strain>
    </source>
</reference>
<protein>
    <submittedName>
        <fullName evidence="2">Uncharacterized protein</fullName>
    </submittedName>
</protein>
<dbReference type="EMBL" id="CAICTM010000704">
    <property type="protein sequence ID" value="CAB9515295.1"/>
    <property type="molecule type" value="Genomic_DNA"/>
</dbReference>
<evidence type="ECO:0000313" key="2">
    <source>
        <dbReference type="EMBL" id="CAB9515295.1"/>
    </source>
</evidence>
<feature type="compositionally biased region" description="Polar residues" evidence="1">
    <location>
        <begin position="1"/>
        <end position="28"/>
    </location>
</feature>